<keyword evidence="2" id="KW-1185">Reference proteome</keyword>
<dbReference type="Proteomes" id="UP001516400">
    <property type="component" value="Unassembled WGS sequence"/>
</dbReference>
<accession>A0ABD2NC88</accession>
<dbReference type="AlphaFoldDB" id="A0ABD2NC88"/>
<proteinExistence type="predicted"/>
<organism evidence="1 2">
    <name type="scientific">Cryptolaemus montrouzieri</name>
    <dbReference type="NCBI Taxonomy" id="559131"/>
    <lineage>
        <taxon>Eukaryota</taxon>
        <taxon>Metazoa</taxon>
        <taxon>Ecdysozoa</taxon>
        <taxon>Arthropoda</taxon>
        <taxon>Hexapoda</taxon>
        <taxon>Insecta</taxon>
        <taxon>Pterygota</taxon>
        <taxon>Neoptera</taxon>
        <taxon>Endopterygota</taxon>
        <taxon>Coleoptera</taxon>
        <taxon>Polyphaga</taxon>
        <taxon>Cucujiformia</taxon>
        <taxon>Coccinelloidea</taxon>
        <taxon>Coccinellidae</taxon>
        <taxon>Scymninae</taxon>
        <taxon>Scymnini</taxon>
        <taxon>Cryptolaemus</taxon>
    </lineage>
</organism>
<reference evidence="1 2" key="1">
    <citation type="journal article" date="2021" name="BMC Biol.">
        <title>Horizontally acquired antibacterial genes associated with adaptive radiation of ladybird beetles.</title>
        <authorList>
            <person name="Li H.S."/>
            <person name="Tang X.F."/>
            <person name="Huang Y.H."/>
            <person name="Xu Z.Y."/>
            <person name="Chen M.L."/>
            <person name="Du X.Y."/>
            <person name="Qiu B.Y."/>
            <person name="Chen P.T."/>
            <person name="Zhang W."/>
            <person name="Slipinski A."/>
            <person name="Escalona H.E."/>
            <person name="Waterhouse R.M."/>
            <person name="Zwick A."/>
            <person name="Pang H."/>
        </authorList>
    </citation>
    <scope>NUCLEOTIDE SEQUENCE [LARGE SCALE GENOMIC DNA]</scope>
    <source>
        <strain evidence="1">SYSU2018</strain>
    </source>
</reference>
<gene>
    <name evidence="1" type="ORF">HHI36_020822</name>
</gene>
<sequence length="124" mass="14563">MDFKDDKTFVLQLIEAKKEPDLQIKEEIFDEPNTFETDLSRIKTEQYEGCVEIDDKKPIFNKVGVRSTEGEENKSFLQEFNEDDRMILDQDNFVGTTEEIFSEQARNTIEIDFSKLKKNNLKNA</sequence>
<comment type="caution">
    <text evidence="1">The sequence shown here is derived from an EMBL/GenBank/DDBJ whole genome shotgun (WGS) entry which is preliminary data.</text>
</comment>
<protein>
    <submittedName>
        <fullName evidence="1">Uncharacterized protein</fullName>
    </submittedName>
</protein>
<evidence type="ECO:0000313" key="1">
    <source>
        <dbReference type="EMBL" id="KAL3276102.1"/>
    </source>
</evidence>
<name>A0ABD2NC88_9CUCU</name>
<dbReference type="EMBL" id="JABFTP020000083">
    <property type="protein sequence ID" value="KAL3276102.1"/>
    <property type="molecule type" value="Genomic_DNA"/>
</dbReference>
<evidence type="ECO:0000313" key="2">
    <source>
        <dbReference type="Proteomes" id="UP001516400"/>
    </source>
</evidence>